<keyword evidence="20" id="KW-1185">Reference proteome</keyword>
<evidence type="ECO:0000256" key="2">
    <source>
        <dbReference type="ARBA" id="ARBA00005582"/>
    </source>
</evidence>
<comment type="caution">
    <text evidence="19">The sequence shown here is derived from an EMBL/GenBank/DDBJ whole genome shotgun (WGS) entry which is preliminary data.</text>
</comment>
<dbReference type="PRINTS" id="PR00502">
    <property type="entry name" value="NUDIXFAMILY"/>
</dbReference>
<evidence type="ECO:0000256" key="6">
    <source>
        <dbReference type="ARBA" id="ARBA00022763"/>
    </source>
</evidence>
<organism evidence="19 20">
    <name type="scientific">Sphingomonas aerophila</name>
    <dbReference type="NCBI Taxonomy" id="1344948"/>
    <lineage>
        <taxon>Bacteria</taxon>
        <taxon>Pseudomonadati</taxon>
        <taxon>Pseudomonadota</taxon>
        <taxon>Alphaproteobacteria</taxon>
        <taxon>Sphingomonadales</taxon>
        <taxon>Sphingomonadaceae</taxon>
        <taxon>Sphingomonas</taxon>
    </lineage>
</organism>
<evidence type="ECO:0000259" key="18">
    <source>
        <dbReference type="PROSITE" id="PS51462"/>
    </source>
</evidence>
<keyword evidence="7 17" id="KW-0378">Hydrolase</keyword>
<feature type="domain" description="Nudix hydrolase" evidence="18">
    <location>
        <begin position="5"/>
        <end position="131"/>
    </location>
</feature>
<evidence type="ECO:0000256" key="12">
    <source>
        <dbReference type="ARBA" id="ARBA00038905"/>
    </source>
</evidence>
<dbReference type="AlphaFoldDB" id="A0A7W9EU54"/>
<keyword evidence="3" id="KW-0515">Mutator protein</keyword>
<evidence type="ECO:0000256" key="8">
    <source>
        <dbReference type="ARBA" id="ARBA00022842"/>
    </source>
</evidence>
<dbReference type="Proteomes" id="UP000546200">
    <property type="component" value="Unassembled WGS sequence"/>
</dbReference>
<evidence type="ECO:0000256" key="7">
    <source>
        <dbReference type="ARBA" id="ARBA00022801"/>
    </source>
</evidence>
<dbReference type="PANTHER" id="PTHR47707">
    <property type="entry name" value="8-OXO-DGTP DIPHOSPHATASE"/>
    <property type="match status" value="1"/>
</dbReference>
<name>A0A7W9EU54_9SPHN</name>
<dbReference type="GO" id="GO:0044716">
    <property type="term" value="F:8-oxo-GDP phosphatase activity"/>
    <property type="evidence" value="ECO:0007669"/>
    <property type="project" value="TreeGrafter"/>
</dbReference>
<comment type="catalytic activity">
    <reaction evidence="11">
        <text>8-oxo-GTP + H2O = 8-oxo-GMP + diphosphate + H(+)</text>
        <dbReference type="Rhea" id="RHEA:67616"/>
        <dbReference type="ChEBI" id="CHEBI:15377"/>
        <dbReference type="ChEBI" id="CHEBI:15378"/>
        <dbReference type="ChEBI" id="CHEBI:33019"/>
        <dbReference type="ChEBI" id="CHEBI:143553"/>
        <dbReference type="ChEBI" id="CHEBI:145694"/>
    </reaction>
</comment>
<dbReference type="Pfam" id="PF00293">
    <property type="entry name" value="NUDIX"/>
    <property type="match status" value="1"/>
</dbReference>
<dbReference type="EC" id="3.6.1.55" evidence="12"/>
<evidence type="ECO:0000256" key="5">
    <source>
        <dbReference type="ARBA" id="ARBA00022723"/>
    </source>
</evidence>
<evidence type="ECO:0000256" key="17">
    <source>
        <dbReference type="RuleBase" id="RU003476"/>
    </source>
</evidence>
<evidence type="ECO:0000256" key="15">
    <source>
        <dbReference type="ARBA" id="ARBA00041979"/>
    </source>
</evidence>
<proteinExistence type="inferred from homology"/>
<keyword evidence="9" id="KW-0234">DNA repair</keyword>
<dbReference type="CDD" id="cd03425">
    <property type="entry name" value="NUDIX_MutT_NudA_like"/>
    <property type="match status" value="1"/>
</dbReference>
<evidence type="ECO:0000256" key="3">
    <source>
        <dbReference type="ARBA" id="ARBA00022457"/>
    </source>
</evidence>
<dbReference type="SUPFAM" id="SSF55811">
    <property type="entry name" value="Nudix"/>
    <property type="match status" value="1"/>
</dbReference>
<dbReference type="GO" id="GO:0008413">
    <property type="term" value="F:8-oxo-7,8-dihydroguanosine triphosphate pyrophosphatase activity"/>
    <property type="evidence" value="ECO:0007669"/>
    <property type="project" value="TreeGrafter"/>
</dbReference>
<protein>
    <recommendedName>
        <fullName evidence="13">8-oxo-dGTP diphosphatase</fullName>
        <ecNumber evidence="12">3.6.1.55</ecNumber>
    </recommendedName>
    <alternativeName>
        <fullName evidence="16">7,8-dihydro-8-oxoguanine-triphosphatase</fullName>
    </alternativeName>
    <alternativeName>
        <fullName evidence="15">Mutator protein MutT</fullName>
    </alternativeName>
    <alternativeName>
        <fullName evidence="14">dGTP pyrophosphohydrolase</fullName>
    </alternativeName>
</protein>
<keyword evidence="4" id="KW-0235">DNA replication</keyword>
<reference evidence="19 20" key="1">
    <citation type="submission" date="2020-08" db="EMBL/GenBank/DDBJ databases">
        <title>Genomic Encyclopedia of Type Strains, Phase IV (KMG-IV): sequencing the most valuable type-strain genomes for metagenomic binning, comparative biology and taxonomic classification.</title>
        <authorList>
            <person name="Goeker M."/>
        </authorList>
    </citation>
    <scope>NUCLEOTIDE SEQUENCE [LARGE SCALE GENOMIC DNA]</scope>
    <source>
        <strain evidence="19 20">DSM 100044</strain>
    </source>
</reference>
<comment type="similarity">
    <text evidence="2 17">Belongs to the Nudix hydrolase family.</text>
</comment>
<comment type="cofactor">
    <cofactor evidence="1">
        <name>Mg(2+)</name>
        <dbReference type="ChEBI" id="CHEBI:18420"/>
    </cofactor>
</comment>
<dbReference type="GO" id="GO:0006281">
    <property type="term" value="P:DNA repair"/>
    <property type="evidence" value="ECO:0007669"/>
    <property type="project" value="UniProtKB-KW"/>
</dbReference>
<dbReference type="InterPro" id="IPR047127">
    <property type="entry name" value="MutT-like"/>
</dbReference>
<evidence type="ECO:0000256" key="13">
    <source>
        <dbReference type="ARBA" id="ARBA00040794"/>
    </source>
</evidence>
<gene>
    <name evidence="19" type="ORF">FHS94_001636</name>
</gene>
<evidence type="ECO:0000256" key="10">
    <source>
        <dbReference type="ARBA" id="ARBA00035861"/>
    </source>
</evidence>
<evidence type="ECO:0000313" key="20">
    <source>
        <dbReference type="Proteomes" id="UP000546200"/>
    </source>
</evidence>
<evidence type="ECO:0000256" key="1">
    <source>
        <dbReference type="ARBA" id="ARBA00001946"/>
    </source>
</evidence>
<dbReference type="GO" id="GO:0006260">
    <property type="term" value="P:DNA replication"/>
    <property type="evidence" value="ECO:0007669"/>
    <property type="project" value="UniProtKB-KW"/>
</dbReference>
<evidence type="ECO:0000256" key="9">
    <source>
        <dbReference type="ARBA" id="ARBA00023204"/>
    </source>
</evidence>
<evidence type="ECO:0000256" key="16">
    <source>
        <dbReference type="ARBA" id="ARBA00042798"/>
    </source>
</evidence>
<evidence type="ECO:0000256" key="4">
    <source>
        <dbReference type="ARBA" id="ARBA00022705"/>
    </source>
</evidence>
<keyword evidence="5" id="KW-0479">Metal-binding</keyword>
<dbReference type="GO" id="GO:0035539">
    <property type="term" value="F:8-oxo-7,8-dihydrodeoxyguanosine triphosphate pyrophosphatase activity"/>
    <property type="evidence" value="ECO:0007669"/>
    <property type="project" value="UniProtKB-EC"/>
</dbReference>
<evidence type="ECO:0000256" key="14">
    <source>
        <dbReference type="ARBA" id="ARBA00041592"/>
    </source>
</evidence>
<evidence type="ECO:0000256" key="11">
    <source>
        <dbReference type="ARBA" id="ARBA00036904"/>
    </source>
</evidence>
<evidence type="ECO:0000313" key="19">
    <source>
        <dbReference type="EMBL" id="MBB5714800.1"/>
    </source>
</evidence>
<keyword evidence="6" id="KW-0227">DNA damage</keyword>
<keyword evidence="8" id="KW-0460">Magnesium</keyword>
<dbReference type="InterPro" id="IPR000086">
    <property type="entry name" value="NUDIX_hydrolase_dom"/>
</dbReference>
<dbReference type="PANTHER" id="PTHR47707:SF1">
    <property type="entry name" value="NUDIX HYDROLASE FAMILY PROTEIN"/>
    <property type="match status" value="1"/>
</dbReference>
<accession>A0A7W9EU54</accession>
<dbReference type="InterPro" id="IPR020476">
    <property type="entry name" value="Nudix_hydrolase"/>
</dbReference>
<dbReference type="EMBL" id="JACIJK010000004">
    <property type="protein sequence ID" value="MBB5714800.1"/>
    <property type="molecule type" value="Genomic_DNA"/>
</dbReference>
<dbReference type="GO" id="GO:0044715">
    <property type="term" value="F:8-oxo-dGDP phosphatase activity"/>
    <property type="evidence" value="ECO:0007669"/>
    <property type="project" value="TreeGrafter"/>
</dbReference>
<dbReference type="Gene3D" id="3.90.79.10">
    <property type="entry name" value="Nucleoside Triphosphate Pyrophosphohydrolase"/>
    <property type="match status" value="1"/>
</dbReference>
<dbReference type="InterPro" id="IPR020084">
    <property type="entry name" value="NUDIX_hydrolase_CS"/>
</dbReference>
<dbReference type="PROSITE" id="PS51462">
    <property type="entry name" value="NUDIX"/>
    <property type="match status" value="1"/>
</dbReference>
<dbReference type="PROSITE" id="PS00893">
    <property type="entry name" value="NUDIX_BOX"/>
    <property type="match status" value="1"/>
</dbReference>
<comment type="catalytic activity">
    <reaction evidence="10">
        <text>8-oxo-dGTP + H2O = 8-oxo-dGMP + diphosphate + H(+)</text>
        <dbReference type="Rhea" id="RHEA:31575"/>
        <dbReference type="ChEBI" id="CHEBI:15377"/>
        <dbReference type="ChEBI" id="CHEBI:15378"/>
        <dbReference type="ChEBI" id="CHEBI:33019"/>
        <dbReference type="ChEBI" id="CHEBI:63224"/>
        <dbReference type="ChEBI" id="CHEBI:77896"/>
        <dbReference type="EC" id="3.6.1.55"/>
    </reaction>
</comment>
<dbReference type="InterPro" id="IPR015797">
    <property type="entry name" value="NUDIX_hydrolase-like_dom_sf"/>
</dbReference>
<sequence length="135" mass="14329">MDSMPPLLVVAGALVRGGAVLVQQRPADKAMAGLWEFPGGKVDAGEAPAEALARELNEELGVSVDPVKLTPITFGTGLIGSRDLVLLLYRVAQWTGEPQALETPELRWVDADALRDLPMPPADLPLIAPLCRILG</sequence>
<dbReference type="GO" id="GO:0046872">
    <property type="term" value="F:metal ion binding"/>
    <property type="evidence" value="ECO:0007669"/>
    <property type="project" value="UniProtKB-KW"/>
</dbReference>